<keyword evidence="2" id="KW-0732">Signal</keyword>
<feature type="region of interest" description="Disordered" evidence="1">
    <location>
        <begin position="110"/>
        <end position="151"/>
    </location>
</feature>
<dbReference type="InterPro" id="IPR027275">
    <property type="entry name" value="PRC-brl_dom"/>
</dbReference>
<dbReference type="Proteomes" id="UP000564836">
    <property type="component" value="Chromosome"/>
</dbReference>
<dbReference type="Pfam" id="PF05239">
    <property type="entry name" value="PRC"/>
    <property type="match status" value="1"/>
</dbReference>
<accession>A0A7Z0QEE0</accession>
<dbReference type="RefSeq" id="WP_166353698.1">
    <property type="nucleotide sequence ID" value="NZ_CP088280.1"/>
</dbReference>
<evidence type="ECO:0000259" key="3">
    <source>
        <dbReference type="Pfam" id="PF05239"/>
    </source>
</evidence>
<dbReference type="PANTHER" id="PTHR36505:SF1">
    <property type="entry name" value="BLR1072 PROTEIN"/>
    <property type="match status" value="1"/>
</dbReference>
<feature type="signal peptide" evidence="2">
    <location>
        <begin position="1"/>
        <end position="22"/>
    </location>
</feature>
<dbReference type="PANTHER" id="PTHR36505">
    <property type="entry name" value="BLR1072 PROTEIN"/>
    <property type="match status" value="1"/>
</dbReference>
<evidence type="ECO:0000256" key="2">
    <source>
        <dbReference type="SAM" id="SignalP"/>
    </source>
</evidence>
<feature type="domain" description="PRC-barrel" evidence="3">
    <location>
        <begin position="44"/>
        <end position="103"/>
    </location>
</feature>
<protein>
    <submittedName>
        <fullName evidence="4">PRC-barrel domain-containing protein</fullName>
    </submittedName>
</protein>
<evidence type="ECO:0000256" key="1">
    <source>
        <dbReference type="SAM" id="MobiDB-lite"/>
    </source>
</evidence>
<reference evidence="5 6" key="1">
    <citation type="journal article" date="2017" name="Syst. Appl. Microbiol.">
        <title>Soybeans inoculated with root zone soils of Canadian native legumes harbour diverse and novel Bradyrhizobium spp. that possess agricultural potential.</title>
        <authorList>
            <person name="Bromfield E.S.P."/>
            <person name="Cloutier S."/>
            <person name="Tambong J.T."/>
            <person name="Tran Thi T.V."/>
        </authorList>
    </citation>
    <scope>NUCLEOTIDE SEQUENCE [LARGE SCALE GENOMIC DNA]</scope>
    <source>
        <strain evidence="5 6">323S2</strain>
    </source>
</reference>
<proteinExistence type="predicted"/>
<dbReference type="EMBL" id="JACBFH010000001">
    <property type="protein sequence ID" value="NYY92321.1"/>
    <property type="molecule type" value="Genomic_DNA"/>
</dbReference>
<sequence length="176" mass="18112">MISKCLAIAILATASISGAASAQTATNQVASTTSATTHKVGEWRASKLANVDVYNEANEKIGSIHDVIVDRSGKVANVILGVGGVLGLGEHYVAVAFDKLKWVDQPVTSTTASTTSAPPNAPAPTSAPDSATRTTTGAATTTTTTTTTSASKSWYPDHAVLSASKDELKAMPEFKY</sequence>
<dbReference type="AlphaFoldDB" id="A0A7Z0QEE0"/>
<organism evidence="4">
    <name type="scientific">Bradyrhizobium barranii subsp. barranii</name>
    <dbReference type="NCBI Taxonomy" id="2823807"/>
    <lineage>
        <taxon>Bacteria</taxon>
        <taxon>Pseudomonadati</taxon>
        <taxon>Pseudomonadota</taxon>
        <taxon>Alphaproteobacteria</taxon>
        <taxon>Hyphomicrobiales</taxon>
        <taxon>Nitrobacteraceae</taxon>
        <taxon>Bradyrhizobium</taxon>
        <taxon>Bradyrhizobium barranii</taxon>
    </lineage>
</organism>
<dbReference type="Gene3D" id="2.30.30.240">
    <property type="entry name" value="PRC-barrel domain"/>
    <property type="match status" value="1"/>
</dbReference>
<evidence type="ECO:0000313" key="6">
    <source>
        <dbReference type="Proteomes" id="UP000564836"/>
    </source>
</evidence>
<gene>
    <name evidence="5" type="ORF">G6321_00039060</name>
    <name evidence="4" type="ORF">G6321_29265</name>
</gene>
<evidence type="ECO:0000313" key="5">
    <source>
        <dbReference type="EMBL" id="UGX99282.1"/>
    </source>
</evidence>
<dbReference type="EMBL" id="CP088280">
    <property type="protein sequence ID" value="UGX99282.1"/>
    <property type="molecule type" value="Genomic_DNA"/>
</dbReference>
<name>A0A7Z0QEE0_9BRAD</name>
<evidence type="ECO:0000313" key="4">
    <source>
        <dbReference type="EMBL" id="NYY92321.1"/>
    </source>
</evidence>
<dbReference type="InterPro" id="IPR011033">
    <property type="entry name" value="PRC_barrel-like_sf"/>
</dbReference>
<dbReference type="SUPFAM" id="SSF50346">
    <property type="entry name" value="PRC-barrel domain"/>
    <property type="match status" value="1"/>
</dbReference>
<reference evidence="5 6" key="3">
    <citation type="journal article" date="2022" name="Int. J. Syst. Evol. Microbiol.">
        <title>Strains of Bradyrhizobium barranii sp. nov. associated with legumes native to Canada are symbionts of soybeans and belong to different subspecies (subsp. barranii subsp. nov. and subsp. apii subsp. nov.) and symbiovars (sv. glycinearum and sv. septentrionale).</title>
        <authorList>
            <person name="Bromfield E.S.P."/>
            <person name="Cloutier S."/>
            <person name="Wasai-Hara S."/>
            <person name="Minamisawa K."/>
        </authorList>
    </citation>
    <scope>NUCLEOTIDE SEQUENCE [LARGE SCALE GENOMIC DNA]</scope>
    <source>
        <strain evidence="5 6">323S2</strain>
    </source>
</reference>
<reference evidence="4" key="2">
    <citation type="submission" date="2020-06" db="EMBL/GenBank/DDBJ databases">
        <title>Whole Genome Sequence of Bradyrhizobium sp. Strain 323S2.</title>
        <authorList>
            <person name="Bromfield E.S.P."/>
        </authorList>
    </citation>
    <scope>NUCLEOTIDE SEQUENCE [LARGE SCALE GENOMIC DNA]</scope>
    <source>
        <strain evidence="4">323S2</strain>
    </source>
</reference>
<feature type="chain" id="PRO_5031084259" evidence="2">
    <location>
        <begin position="23"/>
        <end position="176"/>
    </location>
</feature>